<protein>
    <submittedName>
        <fullName evidence="1">Ankyrin_repeat protein</fullName>
    </submittedName>
</protein>
<dbReference type="EMBL" id="CAXDID020000080">
    <property type="protein sequence ID" value="CAL6018235.1"/>
    <property type="molecule type" value="Genomic_DNA"/>
</dbReference>
<dbReference type="InterPro" id="IPR002110">
    <property type="entry name" value="Ankyrin_rpt"/>
</dbReference>
<comment type="caution">
    <text evidence="1">The sequence shown here is derived from an EMBL/GenBank/DDBJ whole genome shotgun (WGS) entry which is preliminary data.</text>
</comment>
<name>A0ABP1IKM9_9EUKA</name>
<evidence type="ECO:0000313" key="2">
    <source>
        <dbReference type="Proteomes" id="UP001642409"/>
    </source>
</evidence>
<dbReference type="PANTHER" id="PTHR24120">
    <property type="entry name" value="GH07239P"/>
    <property type="match status" value="1"/>
</dbReference>
<accession>A0ABP1IKM9</accession>
<dbReference type="SUPFAM" id="SSF48403">
    <property type="entry name" value="Ankyrin repeat"/>
    <property type="match status" value="1"/>
</dbReference>
<proteinExistence type="predicted"/>
<keyword evidence="2" id="KW-1185">Reference proteome</keyword>
<dbReference type="Pfam" id="PF12796">
    <property type="entry name" value="Ank_2"/>
    <property type="match status" value="1"/>
</dbReference>
<gene>
    <name evidence="1" type="ORF">HINF_LOCUS26369</name>
</gene>
<sequence length="194" mass="22728">MGCGLITGPREDEDHYKVGDDDAQEIILNQQQQQEPKVIKPIKPLKPEDQEKYLFIMNNDIPQIQELIKEYACKYYQGQTGLMICAQNKTLDSLILFAQHEQCLQQSDGMTALMIAVKNKFIDAIPHLKKEYNLTDDENRTALIWSILLQDIDSFKMLLEHEVICDWKTYLEKYKDKNPQFYQLAQEYASKVKY</sequence>
<reference evidence="1 2" key="1">
    <citation type="submission" date="2024-07" db="EMBL/GenBank/DDBJ databases">
        <authorList>
            <person name="Akdeniz Z."/>
        </authorList>
    </citation>
    <scope>NUCLEOTIDE SEQUENCE [LARGE SCALE GENOMIC DNA]</scope>
</reference>
<dbReference type="Proteomes" id="UP001642409">
    <property type="component" value="Unassembled WGS sequence"/>
</dbReference>
<dbReference type="Gene3D" id="1.25.40.20">
    <property type="entry name" value="Ankyrin repeat-containing domain"/>
    <property type="match status" value="1"/>
</dbReference>
<evidence type="ECO:0000313" key="1">
    <source>
        <dbReference type="EMBL" id="CAL6018235.1"/>
    </source>
</evidence>
<organism evidence="1 2">
    <name type="scientific">Hexamita inflata</name>
    <dbReference type="NCBI Taxonomy" id="28002"/>
    <lineage>
        <taxon>Eukaryota</taxon>
        <taxon>Metamonada</taxon>
        <taxon>Diplomonadida</taxon>
        <taxon>Hexamitidae</taxon>
        <taxon>Hexamitinae</taxon>
        <taxon>Hexamita</taxon>
    </lineage>
</organism>
<dbReference type="InterPro" id="IPR036770">
    <property type="entry name" value="Ankyrin_rpt-contain_sf"/>
</dbReference>
<dbReference type="PANTHER" id="PTHR24120:SF4">
    <property type="entry name" value="GH07239P"/>
    <property type="match status" value="1"/>
</dbReference>